<dbReference type="NCBIfam" id="NF033788">
    <property type="entry name" value="HTH_metalloreg"/>
    <property type="match status" value="1"/>
</dbReference>
<dbReference type="Gene3D" id="1.10.10.10">
    <property type="entry name" value="Winged helix-like DNA-binding domain superfamily/Winged helix DNA-binding domain"/>
    <property type="match status" value="1"/>
</dbReference>
<evidence type="ECO:0000313" key="2">
    <source>
        <dbReference type="EMBL" id="RKR00261.1"/>
    </source>
</evidence>
<dbReference type="SMART" id="SM00418">
    <property type="entry name" value="HTH_ARSR"/>
    <property type="match status" value="1"/>
</dbReference>
<evidence type="ECO:0000259" key="1">
    <source>
        <dbReference type="PROSITE" id="PS50987"/>
    </source>
</evidence>
<name>A0A495DD77_9PROT</name>
<dbReference type="Proteomes" id="UP000273675">
    <property type="component" value="Unassembled WGS sequence"/>
</dbReference>
<dbReference type="InterPro" id="IPR036388">
    <property type="entry name" value="WH-like_DNA-bd_sf"/>
</dbReference>
<dbReference type="CDD" id="cd00090">
    <property type="entry name" value="HTH_ARSR"/>
    <property type="match status" value="1"/>
</dbReference>
<dbReference type="EMBL" id="RBIM01000003">
    <property type="protein sequence ID" value="RKR00261.1"/>
    <property type="molecule type" value="Genomic_DNA"/>
</dbReference>
<dbReference type="PANTHER" id="PTHR38600">
    <property type="entry name" value="TRANSCRIPTIONAL REGULATORY PROTEIN"/>
    <property type="match status" value="1"/>
</dbReference>
<dbReference type="InterPro" id="IPR011991">
    <property type="entry name" value="ArsR-like_HTH"/>
</dbReference>
<feature type="domain" description="HTH arsR-type" evidence="1">
    <location>
        <begin position="1"/>
        <end position="90"/>
    </location>
</feature>
<dbReference type="PROSITE" id="PS50987">
    <property type="entry name" value="HTH_ARSR_2"/>
    <property type="match status" value="1"/>
</dbReference>
<dbReference type="PRINTS" id="PR00778">
    <property type="entry name" value="HTHARSR"/>
</dbReference>
<sequence length="105" mass="11846">MTIQDHVFKALADPTRRSILLLLAEGDRTVGEVASRFDMTRPAVAKHLKVLGDGGLVSVEARGRERINRLNPEPLADVARWVARFEVFWDQRLAALKKEVETTHD</sequence>
<accession>A0A495DD77</accession>
<comment type="caution">
    <text evidence="2">The sequence shown here is derived from an EMBL/GenBank/DDBJ whole genome shotgun (WGS) entry which is preliminary data.</text>
</comment>
<dbReference type="Pfam" id="PF01022">
    <property type="entry name" value="HTH_5"/>
    <property type="match status" value="1"/>
</dbReference>
<dbReference type="GO" id="GO:0003700">
    <property type="term" value="F:DNA-binding transcription factor activity"/>
    <property type="evidence" value="ECO:0007669"/>
    <property type="project" value="InterPro"/>
</dbReference>
<dbReference type="InterPro" id="IPR036390">
    <property type="entry name" value="WH_DNA-bd_sf"/>
</dbReference>
<proteinExistence type="predicted"/>
<evidence type="ECO:0000313" key="3">
    <source>
        <dbReference type="Proteomes" id="UP000273675"/>
    </source>
</evidence>
<protein>
    <submittedName>
        <fullName evidence="2">ArsR family transcriptional regulator</fullName>
    </submittedName>
</protein>
<reference evidence="2 3" key="1">
    <citation type="submission" date="2018-10" db="EMBL/GenBank/DDBJ databases">
        <title>Genomic Encyclopedia of Type Strains, Phase IV (KMG-IV): sequencing the most valuable type-strain genomes for metagenomic binning, comparative biology and taxonomic classification.</title>
        <authorList>
            <person name="Goeker M."/>
        </authorList>
    </citation>
    <scope>NUCLEOTIDE SEQUENCE [LARGE SCALE GENOMIC DNA]</scope>
    <source>
        <strain evidence="2 3">DSM 4734</strain>
    </source>
</reference>
<dbReference type="OrthoDB" id="9790747at2"/>
<dbReference type="RefSeq" id="WP_121210598.1">
    <property type="nucleotide sequence ID" value="NZ_RBIM01000003.1"/>
</dbReference>
<gene>
    <name evidence="2" type="ORF">C7435_1465</name>
</gene>
<dbReference type="AlphaFoldDB" id="A0A495DD77"/>
<dbReference type="InterPro" id="IPR001845">
    <property type="entry name" value="HTH_ArsR_DNA-bd_dom"/>
</dbReference>
<dbReference type="PANTHER" id="PTHR38600:SF1">
    <property type="entry name" value="TRANSCRIPTIONAL REGULATORY PROTEIN"/>
    <property type="match status" value="1"/>
</dbReference>
<organism evidence="2 3">
    <name type="scientific">Maricaulis maris</name>
    <dbReference type="NCBI Taxonomy" id="74318"/>
    <lineage>
        <taxon>Bacteria</taxon>
        <taxon>Pseudomonadati</taxon>
        <taxon>Pseudomonadota</taxon>
        <taxon>Alphaproteobacteria</taxon>
        <taxon>Maricaulales</taxon>
        <taxon>Maricaulaceae</taxon>
        <taxon>Maricaulis</taxon>
    </lineage>
</organism>
<dbReference type="SUPFAM" id="SSF46785">
    <property type="entry name" value="Winged helix' DNA-binding domain"/>
    <property type="match status" value="1"/>
</dbReference>